<dbReference type="Proteomes" id="UP001174909">
    <property type="component" value="Unassembled WGS sequence"/>
</dbReference>
<evidence type="ECO:0000313" key="3">
    <source>
        <dbReference type="Proteomes" id="UP001174909"/>
    </source>
</evidence>
<protein>
    <submittedName>
        <fullName evidence="2">Protein CONTINUOUS VASCULAR RING 1</fullName>
    </submittedName>
</protein>
<feature type="transmembrane region" description="Helical" evidence="1">
    <location>
        <begin position="74"/>
        <end position="93"/>
    </location>
</feature>
<dbReference type="EMBL" id="CASHTH010001657">
    <property type="protein sequence ID" value="CAI8017789.1"/>
    <property type="molecule type" value="Genomic_DNA"/>
</dbReference>
<reference evidence="2" key="1">
    <citation type="submission" date="2023-03" db="EMBL/GenBank/DDBJ databases">
        <authorList>
            <person name="Steffen K."/>
            <person name="Cardenas P."/>
        </authorList>
    </citation>
    <scope>NUCLEOTIDE SEQUENCE</scope>
</reference>
<feature type="transmembrane region" description="Helical" evidence="1">
    <location>
        <begin position="33"/>
        <end position="54"/>
    </location>
</feature>
<evidence type="ECO:0000256" key="1">
    <source>
        <dbReference type="SAM" id="Phobius"/>
    </source>
</evidence>
<dbReference type="Pfam" id="PF04367">
    <property type="entry name" value="DUF502"/>
    <property type="match status" value="1"/>
</dbReference>
<dbReference type="AlphaFoldDB" id="A0AA35RU76"/>
<name>A0AA35RU76_GEOBA</name>
<gene>
    <name evidence="2" type="ORF">GBAR_LOCUS10743</name>
</gene>
<dbReference type="PANTHER" id="PTHR31876:SF26">
    <property type="entry name" value="PROTEIN LIKE COV 2"/>
    <property type="match status" value="1"/>
</dbReference>
<dbReference type="PANTHER" id="PTHR31876">
    <property type="entry name" value="COV-LIKE PROTEIN 1"/>
    <property type="match status" value="1"/>
</dbReference>
<keyword evidence="3" id="KW-1185">Reference proteome</keyword>
<evidence type="ECO:0000313" key="2">
    <source>
        <dbReference type="EMBL" id="CAI8017789.1"/>
    </source>
</evidence>
<comment type="caution">
    <text evidence="2">The sequence shown here is derived from an EMBL/GenBank/DDBJ whole genome shotgun (WGS) entry which is preliminary data.</text>
</comment>
<keyword evidence="1" id="KW-0812">Transmembrane</keyword>
<keyword evidence="1" id="KW-0472">Membrane</keyword>
<organism evidence="2 3">
    <name type="scientific">Geodia barretti</name>
    <name type="common">Barrett's horny sponge</name>
    <dbReference type="NCBI Taxonomy" id="519541"/>
    <lineage>
        <taxon>Eukaryota</taxon>
        <taxon>Metazoa</taxon>
        <taxon>Porifera</taxon>
        <taxon>Demospongiae</taxon>
        <taxon>Heteroscleromorpha</taxon>
        <taxon>Tetractinellida</taxon>
        <taxon>Astrophorina</taxon>
        <taxon>Geodiidae</taxon>
        <taxon>Geodia</taxon>
    </lineage>
</organism>
<proteinExistence type="predicted"/>
<dbReference type="InterPro" id="IPR007462">
    <property type="entry name" value="COV1-like"/>
</dbReference>
<sequence>MGDFGNGQLDTAEEEESGPGLWKSVEGHIQGKTLAGLIALVPLIVTVVVLVVIIGYADSAVRRLPFVKGEPWDFWGVGMIVAVVLFYVVGLIISTRIGRIAMDFKDTVFNHIPVVKTILGVTKQAMASLTSQYQFSRVVFIEWPREGMVAMGFVTGQAFSRKTKDSIVVVYIPTVPNPTSGNMALVPEDDIIETDITVEDAMKLVFSGGIVLPEAFSLARMPVEREDFGLIGRFETAPD</sequence>
<keyword evidence="1" id="KW-1133">Transmembrane helix</keyword>
<accession>A0AA35RU76</accession>